<keyword evidence="3" id="KW-1185">Reference proteome</keyword>
<protein>
    <submittedName>
        <fullName evidence="2">Tryptamine:oxygen oxidoreductase (Deaminating) activity protein</fullName>
        <ecNumber evidence="2">1.4.3.2</ecNumber>
    </submittedName>
</protein>
<dbReference type="EC" id="1.4.3.2" evidence="2"/>
<reference evidence="2" key="1">
    <citation type="submission" date="2023-06" db="EMBL/GenBank/DDBJ databases">
        <title>Conoideocrella luteorostrata (Hypocreales: Clavicipitaceae), a potential biocontrol fungus for elongate hemlock scale in United States Christmas tree production areas.</title>
        <authorList>
            <person name="Barrett H."/>
            <person name="Lovett B."/>
            <person name="Macias A.M."/>
            <person name="Stajich J.E."/>
            <person name="Kasson M.T."/>
        </authorList>
    </citation>
    <scope>NUCLEOTIDE SEQUENCE</scope>
    <source>
        <strain evidence="2">ARSEF 14590</strain>
    </source>
</reference>
<feature type="compositionally biased region" description="Low complexity" evidence="1">
    <location>
        <begin position="21"/>
        <end position="30"/>
    </location>
</feature>
<evidence type="ECO:0000313" key="2">
    <source>
        <dbReference type="EMBL" id="KAK2598041.1"/>
    </source>
</evidence>
<dbReference type="Proteomes" id="UP001251528">
    <property type="component" value="Unassembled WGS sequence"/>
</dbReference>
<feature type="region of interest" description="Disordered" evidence="1">
    <location>
        <begin position="1"/>
        <end position="83"/>
    </location>
</feature>
<accession>A0AAJ0FU26</accession>
<dbReference type="GO" id="GO:0001716">
    <property type="term" value="F:L-amino-acid oxidase activity"/>
    <property type="evidence" value="ECO:0007669"/>
    <property type="project" value="UniProtKB-EC"/>
</dbReference>
<organism evidence="2 3">
    <name type="scientific">Conoideocrella luteorostrata</name>
    <dbReference type="NCBI Taxonomy" id="1105319"/>
    <lineage>
        <taxon>Eukaryota</taxon>
        <taxon>Fungi</taxon>
        <taxon>Dikarya</taxon>
        <taxon>Ascomycota</taxon>
        <taxon>Pezizomycotina</taxon>
        <taxon>Sordariomycetes</taxon>
        <taxon>Hypocreomycetidae</taxon>
        <taxon>Hypocreales</taxon>
        <taxon>Clavicipitaceae</taxon>
        <taxon>Conoideocrella</taxon>
    </lineage>
</organism>
<comment type="caution">
    <text evidence="2">The sequence shown here is derived from an EMBL/GenBank/DDBJ whole genome shotgun (WGS) entry which is preliminary data.</text>
</comment>
<feature type="compositionally biased region" description="Acidic residues" evidence="1">
    <location>
        <begin position="37"/>
        <end position="46"/>
    </location>
</feature>
<sequence>MGRQSHGSGHEKAWTPKFARRGAANAASAREVVRNIDDDDDDDDDNNTSSNDKTESSSDNDDVNDEPLQTPVLEPEPASEQNLELFEMRPKLNNDDRRVRGHGHGFDPLKLVGMGIVCLPDVDAVAPALGVLHLVSDMNLRSRPFTTG</sequence>
<keyword evidence="2" id="KW-0560">Oxidoreductase</keyword>
<evidence type="ECO:0000256" key="1">
    <source>
        <dbReference type="SAM" id="MobiDB-lite"/>
    </source>
</evidence>
<proteinExistence type="predicted"/>
<name>A0AAJ0FU26_9HYPO</name>
<dbReference type="EMBL" id="JASWJB010000101">
    <property type="protein sequence ID" value="KAK2598041.1"/>
    <property type="molecule type" value="Genomic_DNA"/>
</dbReference>
<dbReference type="AlphaFoldDB" id="A0AAJ0FU26"/>
<gene>
    <name evidence="2" type="primary">AOC1</name>
    <name evidence="2" type="ORF">QQS21_005818</name>
</gene>
<evidence type="ECO:0000313" key="3">
    <source>
        <dbReference type="Proteomes" id="UP001251528"/>
    </source>
</evidence>